<feature type="domain" description="Peptidase M16 N-terminal" evidence="1">
    <location>
        <begin position="48"/>
        <end position="192"/>
    </location>
</feature>
<dbReference type="AlphaFoldDB" id="A0A554XFT7"/>
<dbReference type="PANTHER" id="PTHR11851">
    <property type="entry name" value="METALLOPROTEASE"/>
    <property type="match status" value="1"/>
</dbReference>
<dbReference type="Proteomes" id="UP000318294">
    <property type="component" value="Unassembled WGS sequence"/>
</dbReference>
<dbReference type="EC" id="3.4.24.-" evidence="3"/>
<dbReference type="InterPro" id="IPR011765">
    <property type="entry name" value="Pept_M16_N"/>
</dbReference>
<name>A0A554XFT7_9BURK</name>
<comment type="caution">
    <text evidence="3">The sequence shown here is derived from an EMBL/GenBank/DDBJ whole genome shotgun (WGS) entry which is preliminary data.</text>
</comment>
<accession>A0A554XFT7</accession>
<dbReference type="GO" id="GO:0046872">
    <property type="term" value="F:metal ion binding"/>
    <property type="evidence" value="ECO:0007669"/>
    <property type="project" value="InterPro"/>
</dbReference>
<dbReference type="Pfam" id="PF00675">
    <property type="entry name" value="Peptidase_M16"/>
    <property type="match status" value="1"/>
</dbReference>
<sequence length="449" mass="48629">MNHARVGLGRWRAVSALALLWVAGVVHAALPIEHWVQASGARIYWVYSPALPMVDVRIEVDGGSRRDPPQQAGLAAAVALMLDKGVAASPAGSALDENAVTEAWAELGAQWSATATLDRLSVALRSLTTPEILDGAVALAARQLAEPAFDAAVWARERERLIAAWQQAQLQPDTRAARAFAQAIYRGHPYGAQADPKTWAAITPEAMRAFYRRHAQACDARVTVVGRIERAQVDALVRRLLAGWEAHGCAPLPALPEVAPLAHAHTEQLPFAGAAQAQILVGQPGIARHDPDYLALQLANHIVGGGGFTSRLMRELRERRGLTYGVYSYFLAGRHAGAYTVTVQTRPDQAAQAVALVHEVLRDFTERGPTEAELAEAKAALIQSHALRLDSNRKITDQVAAIAWSNLPLDELDTWPARVAALDRDTVWRAWRRVIDPQRLVTVVVGAAP</sequence>
<feature type="domain" description="Peptidase M16 C-terminal" evidence="2">
    <location>
        <begin position="202"/>
        <end position="381"/>
    </location>
</feature>
<evidence type="ECO:0000313" key="4">
    <source>
        <dbReference type="Proteomes" id="UP000318294"/>
    </source>
</evidence>
<dbReference type="OrthoDB" id="9811314at2"/>
<dbReference type="RefSeq" id="WP_144328232.1">
    <property type="nucleotide sequence ID" value="NZ_VJON01000016.1"/>
</dbReference>
<organism evidence="3 4">
    <name type="scientific">Tepidimonas charontis</name>
    <dbReference type="NCBI Taxonomy" id="2267262"/>
    <lineage>
        <taxon>Bacteria</taxon>
        <taxon>Pseudomonadati</taxon>
        <taxon>Pseudomonadota</taxon>
        <taxon>Betaproteobacteria</taxon>
        <taxon>Burkholderiales</taxon>
        <taxon>Tepidimonas</taxon>
    </lineage>
</organism>
<keyword evidence="4" id="KW-1185">Reference proteome</keyword>
<evidence type="ECO:0000313" key="3">
    <source>
        <dbReference type="EMBL" id="TSE34639.1"/>
    </source>
</evidence>
<dbReference type="InterPro" id="IPR011249">
    <property type="entry name" value="Metalloenz_LuxS/M16"/>
</dbReference>
<dbReference type="InterPro" id="IPR050361">
    <property type="entry name" value="MPP/UQCRC_Complex"/>
</dbReference>
<dbReference type="GO" id="GO:0008233">
    <property type="term" value="F:peptidase activity"/>
    <property type="evidence" value="ECO:0007669"/>
    <property type="project" value="UniProtKB-KW"/>
</dbReference>
<gene>
    <name evidence="3" type="ORF">Tchar_01276</name>
</gene>
<keyword evidence="3" id="KW-0378">Hydrolase</keyword>
<dbReference type="SUPFAM" id="SSF63411">
    <property type="entry name" value="LuxS/MPP-like metallohydrolase"/>
    <property type="match status" value="2"/>
</dbReference>
<dbReference type="Gene3D" id="3.30.830.10">
    <property type="entry name" value="Metalloenzyme, LuxS/M16 peptidase-like"/>
    <property type="match status" value="2"/>
</dbReference>
<dbReference type="InterPro" id="IPR007863">
    <property type="entry name" value="Peptidase_M16_C"/>
</dbReference>
<evidence type="ECO:0000259" key="2">
    <source>
        <dbReference type="Pfam" id="PF05193"/>
    </source>
</evidence>
<evidence type="ECO:0000259" key="1">
    <source>
        <dbReference type="Pfam" id="PF00675"/>
    </source>
</evidence>
<keyword evidence="3" id="KW-0645">Protease</keyword>
<dbReference type="EMBL" id="VJON01000016">
    <property type="protein sequence ID" value="TSE34639.1"/>
    <property type="molecule type" value="Genomic_DNA"/>
</dbReference>
<dbReference type="PANTHER" id="PTHR11851:SF224">
    <property type="entry name" value="PROCESSING PROTEASE"/>
    <property type="match status" value="1"/>
</dbReference>
<protein>
    <submittedName>
        <fullName evidence="3">Putative zinc protease</fullName>
        <ecNumber evidence="3">3.4.24.-</ecNumber>
    </submittedName>
</protein>
<reference evidence="3 4" key="1">
    <citation type="submission" date="2019-07" db="EMBL/GenBank/DDBJ databases">
        <title>Tepidimonas charontis SPSP-6 draft genome.</title>
        <authorList>
            <person name="Da Costa M.S."/>
            <person name="Froufe H.J.C."/>
            <person name="Egas C."/>
            <person name="Albuquerque L."/>
        </authorList>
    </citation>
    <scope>NUCLEOTIDE SEQUENCE [LARGE SCALE GENOMIC DNA]</scope>
    <source>
        <strain evidence="3 4">SPSP-6</strain>
    </source>
</reference>
<proteinExistence type="predicted"/>
<dbReference type="Pfam" id="PF05193">
    <property type="entry name" value="Peptidase_M16_C"/>
    <property type="match status" value="1"/>
</dbReference>
<dbReference type="GO" id="GO:0006508">
    <property type="term" value="P:proteolysis"/>
    <property type="evidence" value="ECO:0007669"/>
    <property type="project" value="UniProtKB-KW"/>
</dbReference>